<dbReference type="PANTHER" id="PTHR19303">
    <property type="entry name" value="TRANSPOSON"/>
    <property type="match status" value="1"/>
</dbReference>
<dbReference type="InterPro" id="IPR009057">
    <property type="entry name" value="Homeodomain-like_sf"/>
</dbReference>
<dbReference type="PANTHER" id="PTHR19303:SF73">
    <property type="entry name" value="PROTEIN PDC2"/>
    <property type="match status" value="1"/>
</dbReference>
<feature type="region of interest" description="Disordered" evidence="5">
    <location>
        <begin position="433"/>
        <end position="457"/>
    </location>
</feature>
<dbReference type="Gene3D" id="3.30.420.10">
    <property type="entry name" value="Ribonuclease H-like superfamily/Ribonuclease H"/>
    <property type="match status" value="1"/>
</dbReference>
<evidence type="ECO:0000256" key="2">
    <source>
        <dbReference type="ARBA" id="ARBA00023125"/>
    </source>
</evidence>
<dbReference type="AlphaFoldDB" id="A0AAW2I3Z9"/>
<protein>
    <recommendedName>
        <fullName evidence="9">Tigger transposable element-derived protein 4</fullName>
    </recommendedName>
</protein>
<dbReference type="Pfam" id="PF04218">
    <property type="entry name" value="CENP-B_N"/>
    <property type="match status" value="1"/>
</dbReference>
<evidence type="ECO:0000256" key="1">
    <source>
        <dbReference type="ARBA" id="ARBA00004123"/>
    </source>
</evidence>
<feature type="domain" description="HTH CENPB-type" evidence="7">
    <location>
        <begin position="70"/>
        <end position="141"/>
    </location>
</feature>
<dbReference type="Pfam" id="PF03184">
    <property type="entry name" value="DDE_1"/>
    <property type="match status" value="1"/>
</dbReference>
<reference evidence="8" key="1">
    <citation type="journal article" date="2024" name="Gigascience">
        <title>Chromosome-level genome of the poultry shaft louse Menopon gallinae provides insight into the host-switching and adaptive evolution of parasitic lice.</title>
        <authorList>
            <person name="Xu Y."/>
            <person name="Ma L."/>
            <person name="Liu S."/>
            <person name="Liang Y."/>
            <person name="Liu Q."/>
            <person name="He Z."/>
            <person name="Tian L."/>
            <person name="Duan Y."/>
            <person name="Cai W."/>
            <person name="Li H."/>
            <person name="Song F."/>
        </authorList>
    </citation>
    <scope>NUCLEOTIDE SEQUENCE</scope>
    <source>
        <strain evidence="8">Cailab_2023a</strain>
    </source>
</reference>
<evidence type="ECO:0000259" key="7">
    <source>
        <dbReference type="PROSITE" id="PS51253"/>
    </source>
</evidence>
<dbReference type="InterPro" id="IPR006600">
    <property type="entry name" value="HTH_CenpB_DNA-bd_dom"/>
</dbReference>
<dbReference type="PROSITE" id="PS50960">
    <property type="entry name" value="HTH_PSQ"/>
    <property type="match status" value="1"/>
</dbReference>
<comment type="caution">
    <text evidence="8">The sequence shown here is derived from an EMBL/GenBank/DDBJ whole genome shotgun (WGS) entry which is preliminary data.</text>
</comment>
<feature type="domain" description="HTH psq-type" evidence="6">
    <location>
        <begin position="6"/>
        <end position="58"/>
    </location>
</feature>
<dbReference type="InterPro" id="IPR007889">
    <property type="entry name" value="HTH_Psq"/>
</dbReference>
<dbReference type="PROSITE" id="PS51253">
    <property type="entry name" value="HTH_CENPB"/>
    <property type="match status" value="1"/>
</dbReference>
<sequence length="499" mass="57591">MNTVTAEKRGAYKTLSLESKVRLIQKSESGTKRKCDIAKEFGIQPNTLSTILRNKEKILKAWTYNEVCASRKRLREPRFGELEECTLRWFKQARDNNIPVSGPVLLNKAEEFSKMLKIENFKGSIGWLNRFKERHGLSFKKVYGESASLSENDYEGWKIKLASLTSKYDPSNIFNIDETALFYRCTPDKAINLKGETCTDGRLSKERITVLLGASMDGSEKLPAIVIGKYSKPRCFSRVNSLPVEYFHSKNSWVTCDVFERLLINLDEHFSRQKREILLFVDNCTAHNRVPRLESIKVVFFPANVTSEFQPMEQGVIHDFKRHYRNQVLQHVTEQTGERKEIKPIKLIEAVRMIRLSWSQVQPQTIKNCFMKSGFYTELDENCLEDCFLNEDPEEWKHVASDVSYNEYVHIDDDVATCGKLDVKDIVSEVKTSQEQLLTDDESESDGEATAPPSSTEAHNSILVLQQYFENQEFTPSEAFDYINVLKVMINLHRKKDQV</sequence>
<dbReference type="GO" id="GO:0003677">
    <property type="term" value="F:DNA binding"/>
    <property type="evidence" value="ECO:0007669"/>
    <property type="project" value="UniProtKB-UniRule"/>
</dbReference>
<evidence type="ECO:0000256" key="4">
    <source>
        <dbReference type="PROSITE-ProRule" id="PRU00320"/>
    </source>
</evidence>
<evidence type="ECO:0000256" key="3">
    <source>
        <dbReference type="ARBA" id="ARBA00023242"/>
    </source>
</evidence>
<feature type="DNA-binding region" description="H-T-H motif" evidence="4">
    <location>
        <begin position="34"/>
        <end position="54"/>
    </location>
</feature>
<evidence type="ECO:0000313" key="8">
    <source>
        <dbReference type="EMBL" id="KAL0277077.1"/>
    </source>
</evidence>
<dbReference type="InterPro" id="IPR004875">
    <property type="entry name" value="DDE_SF_endonuclease_dom"/>
</dbReference>
<dbReference type="GO" id="GO:0005634">
    <property type="term" value="C:nucleus"/>
    <property type="evidence" value="ECO:0007669"/>
    <property type="project" value="UniProtKB-SubCell"/>
</dbReference>
<gene>
    <name evidence="8" type="ORF">PYX00_004484</name>
</gene>
<proteinExistence type="predicted"/>
<evidence type="ECO:0008006" key="9">
    <source>
        <dbReference type="Google" id="ProtNLM"/>
    </source>
</evidence>
<keyword evidence="2 4" id="KW-0238">DNA-binding</keyword>
<evidence type="ECO:0000259" key="6">
    <source>
        <dbReference type="PROSITE" id="PS50960"/>
    </source>
</evidence>
<dbReference type="InterPro" id="IPR050863">
    <property type="entry name" value="CenT-Element_Derived"/>
</dbReference>
<evidence type="ECO:0000256" key="5">
    <source>
        <dbReference type="SAM" id="MobiDB-lite"/>
    </source>
</evidence>
<dbReference type="Pfam" id="PF03221">
    <property type="entry name" value="HTH_Tnp_Tc5"/>
    <property type="match status" value="1"/>
</dbReference>
<dbReference type="SMART" id="SM00674">
    <property type="entry name" value="CENPB"/>
    <property type="match status" value="1"/>
</dbReference>
<dbReference type="EMBL" id="JARGDH010000002">
    <property type="protein sequence ID" value="KAL0277077.1"/>
    <property type="molecule type" value="Genomic_DNA"/>
</dbReference>
<organism evidence="8">
    <name type="scientific">Menopon gallinae</name>
    <name type="common">poultry shaft louse</name>
    <dbReference type="NCBI Taxonomy" id="328185"/>
    <lineage>
        <taxon>Eukaryota</taxon>
        <taxon>Metazoa</taxon>
        <taxon>Ecdysozoa</taxon>
        <taxon>Arthropoda</taxon>
        <taxon>Hexapoda</taxon>
        <taxon>Insecta</taxon>
        <taxon>Pterygota</taxon>
        <taxon>Neoptera</taxon>
        <taxon>Paraneoptera</taxon>
        <taxon>Psocodea</taxon>
        <taxon>Troctomorpha</taxon>
        <taxon>Phthiraptera</taxon>
        <taxon>Amblycera</taxon>
        <taxon>Menoponidae</taxon>
        <taxon>Menopon</taxon>
    </lineage>
</organism>
<comment type="subcellular location">
    <subcellularLocation>
        <location evidence="1 4">Nucleus</location>
    </subcellularLocation>
</comment>
<feature type="compositionally biased region" description="Acidic residues" evidence="5">
    <location>
        <begin position="438"/>
        <end position="447"/>
    </location>
</feature>
<keyword evidence="3 4" id="KW-0539">Nucleus</keyword>
<accession>A0AAW2I3Z9</accession>
<dbReference type="Gene3D" id="1.10.10.60">
    <property type="entry name" value="Homeodomain-like"/>
    <property type="match status" value="2"/>
</dbReference>
<dbReference type="SUPFAM" id="SSF46689">
    <property type="entry name" value="Homeodomain-like"/>
    <property type="match status" value="2"/>
</dbReference>
<name>A0AAW2I3Z9_9NEOP</name>
<dbReference type="InterPro" id="IPR036397">
    <property type="entry name" value="RNaseH_sf"/>
</dbReference>